<comment type="caution">
    <text evidence="7">The sequence shown here is derived from an EMBL/GenBank/DDBJ whole genome shotgun (WGS) entry which is preliminary data.</text>
</comment>
<dbReference type="AlphaFoldDB" id="A0AAD6HGH4"/>
<organism evidence="7 8">
    <name type="scientific">Penicillium malachiteum</name>
    <dbReference type="NCBI Taxonomy" id="1324776"/>
    <lineage>
        <taxon>Eukaryota</taxon>
        <taxon>Fungi</taxon>
        <taxon>Dikarya</taxon>
        <taxon>Ascomycota</taxon>
        <taxon>Pezizomycotina</taxon>
        <taxon>Eurotiomycetes</taxon>
        <taxon>Eurotiomycetidae</taxon>
        <taxon>Eurotiales</taxon>
        <taxon>Aspergillaceae</taxon>
        <taxon>Penicillium</taxon>
    </lineage>
</organism>
<feature type="region of interest" description="Disordered" evidence="5">
    <location>
        <begin position="36"/>
        <end position="90"/>
    </location>
</feature>
<dbReference type="InterPro" id="IPR003593">
    <property type="entry name" value="AAA+_ATPase"/>
</dbReference>
<keyword evidence="2" id="KW-0547">Nucleotide-binding</keyword>
<dbReference type="GO" id="GO:0016887">
    <property type="term" value="F:ATP hydrolysis activity"/>
    <property type="evidence" value="ECO:0007669"/>
    <property type="project" value="InterPro"/>
</dbReference>
<feature type="compositionally biased region" description="Polar residues" evidence="5">
    <location>
        <begin position="70"/>
        <end position="79"/>
    </location>
</feature>
<evidence type="ECO:0000313" key="7">
    <source>
        <dbReference type="EMBL" id="KAJ5716121.1"/>
    </source>
</evidence>
<evidence type="ECO:0000313" key="8">
    <source>
        <dbReference type="Proteomes" id="UP001215712"/>
    </source>
</evidence>
<feature type="region of interest" description="Disordered" evidence="5">
    <location>
        <begin position="144"/>
        <end position="177"/>
    </location>
</feature>
<protein>
    <recommendedName>
        <fullName evidence="6">AAA+ ATPase domain-containing protein</fullName>
    </recommendedName>
</protein>
<sequence>MHHTRRYIVRPCRLISHRRYPTPVAWRRFHLSSQWMSTPPHDSHDPHDDPSVPSDAIDNNHSPKIEDESTVNGSSSSLERQPGRSVSRPYGSALRRAMRNRQFEQQNAQKETRTKIPEWFSNKNLVVHDSENAVQIKQLQITKSKRIPDETSHESKEALGGDDTEDPFLSGNSPGPLEDIDYAVPEELWRELLASVKAGLRLPPVQYAKEPAARKSHLVLQYPGNDGIPFLDTVIRQVSKELKTDLITLNAQDIAQLFSEYDLAETGSTSAVRSLGYEVHQSPVTLTAPIAREGEGEDDMAEVVTAGPGMRAEVSSPSFIAIEGGKDSGDIPLPNWLGLKSLVASINGQGDPEHTRHFGPKADLRWTRLLNEILSLFSRAPNPTPTPKDAEESAELDIAFPVLPHDTIVHVQDYHRIQGTKDGSQVISLLQNVITERRRAGSKIIFIGSVSEDSHPSPSKDTAKILQAVYEDNFSKTLIVTPSMDLKAVEKRFAQDKKIRTMDINIRHLQNMLKFRLNETTSPVKDGLFSHRAWPLDSVSIKKSGIREKFWTYNQVHWVATLALGSIEPGEFFGLEHIRRGIELMDKGDRVTNDWLQENCPKKAGSSSGHSREELLASLRKTCTQYEKKLLGGVVDAKSIRTTFSDVHVPPETIDALKTLTSLSLIRPDAFTYGVLATDKITGLLLYGPPGTGKTLMAKAVARESGATVLEVSGSEVYDMYVGEGEKNVKAIFTLAKKLSPCIVFIDEADAIFGSRSGSSNSRSSHRELINQFLREWDGLDDLSAFIMVATNRPFDLDDAVLRRLPRRLLVDLPTEQDRLAILKIHLKGEQLDPTVDLPNLAKRTDLYSGSDLKNLSVAAALACVREENDAAAKHQGDEPYQYPARRTLSGAHFEKGLEEISASISEDMASLTAIRKFDEQYGDRRGRRPKPKGWGFGAVTEGPKTDSVRVRN</sequence>
<evidence type="ECO:0000256" key="3">
    <source>
        <dbReference type="ARBA" id="ARBA00022787"/>
    </source>
</evidence>
<keyword evidence="4" id="KW-0067">ATP-binding</keyword>
<dbReference type="GO" id="GO:0005524">
    <property type="term" value="F:ATP binding"/>
    <property type="evidence" value="ECO:0007669"/>
    <property type="project" value="UniProtKB-KW"/>
</dbReference>
<dbReference type="Gene3D" id="1.10.8.60">
    <property type="match status" value="1"/>
</dbReference>
<dbReference type="InterPro" id="IPR003959">
    <property type="entry name" value="ATPase_AAA_core"/>
</dbReference>
<dbReference type="Pfam" id="PF24581">
    <property type="entry name" value="DUF7608"/>
    <property type="match status" value="1"/>
</dbReference>
<dbReference type="InterPro" id="IPR051701">
    <property type="entry name" value="Mito_OM_Translocase_MSP1"/>
</dbReference>
<accession>A0AAD6HGH4</accession>
<evidence type="ECO:0000259" key="6">
    <source>
        <dbReference type="SMART" id="SM00382"/>
    </source>
</evidence>
<dbReference type="SUPFAM" id="SSF52540">
    <property type="entry name" value="P-loop containing nucleoside triphosphate hydrolases"/>
    <property type="match status" value="1"/>
</dbReference>
<dbReference type="GO" id="GO:0005741">
    <property type="term" value="C:mitochondrial outer membrane"/>
    <property type="evidence" value="ECO:0007669"/>
    <property type="project" value="UniProtKB-SubCell"/>
</dbReference>
<dbReference type="InterPro" id="IPR027417">
    <property type="entry name" value="P-loop_NTPase"/>
</dbReference>
<dbReference type="PANTHER" id="PTHR45644">
    <property type="entry name" value="AAA ATPASE, PUTATIVE (AFU_ORTHOLOGUE AFUA_2G12920)-RELATED-RELATED"/>
    <property type="match status" value="1"/>
</dbReference>
<gene>
    <name evidence="7" type="ORF">N7493_008032</name>
</gene>
<feature type="compositionally biased region" description="Basic and acidic residues" evidence="5">
    <location>
        <begin position="146"/>
        <end position="159"/>
    </location>
</feature>
<reference evidence="7" key="2">
    <citation type="submission" date="2023-01" db="EMBL/GenBank/DDBJ databases">
        <authorList>
            <person name="Petersen C."/>
        </authorList>
    </citation>
    <scope>NUCLEOTIDE SEQUENCE</scope>
    <source>
        <strain evidence="7">IBT 17514</strain>
    </source>
</reference>
<feature type="region of interest" description="Disordered" evidence="5">
    <location>
        <begin position="921"/>
        <end position="953"/>
    </location>
</feature>
<evidence type="ECO:0000256" key="5">
    <source>
        <dbReference type="SAM" id="MobiDB-lite"/>
    </source>
</evidence>
<name>A0AAD6HGH4_9EURO</name>
<keyword evidence="8" id="KW-1185">Reference proteome</keyword>
<reference evidence="7" key="1">
    <citation type="journal article" date="2023" name="IMA Fungus">
        <title>Comparative genomic study of the Penicillium genus elucidates a diverse pangenome and 15 lateral gene transfer events.</title>
        <authorList>
            <person name="Petersen C."/>
            <person name="Sorensen T."/>
            <person name="Nielsen M.R."/>
            <person name="Sondergaard T.E."/>
            <person name="Sorensen J.L."/>
            <person name="Fitzpatrick D.A."/>
            <person name="Frisvad J.C."/>
            <person name="Nielsen K.L."/>
        </authorList>
    </citation>
    <scope>NUCLEOTIDE SEQUENCE</scope>
    <source>
        <strain evidence="7">IBT 17514</strain>
    </source>
</reference>
<feature type="compositionally biased region" description="Basic and acidic residues" evidence="5">
    <location>
        <begin position="41"/>
        <end position="50"/>
    </location>
</feature>
<proteinExistence type="predicted"/>
<dbReference type="InterPro" id="IPR056027">
    <property type="entry name" value="DUF7608"/>
</dbReference>
<dbReference type="EMBL" id="JAQJAN010000012">
    <property type="protein sequence ID" value="KAJ5716121.1"/>
    <property type="molecule type" value="Genomic_DNA"/>
</dbReference>
<evidence type="ECO:0000256" key="2">
    <source>
        <dbReference type="ARBA" id="ARBA00022741"/>
    </source>
</evidence>
<keyword evidence="3" id="KW-0496">Mitochondrion</keyword>
<keyword evidence="3" id="KW-0472">Membrane</keyword>
<comment type="subcellular location">
    <subcellularLocation>
        <location evidence="1">Mitochondrion outer membrane</location>
        <topology evidence="1">Single-pass membrane protein</topology>
    </subcellularLocation>
</comment>
<dbReference type="Gene3D" id="3.40.50.300">
    <property type="entry name" value="P-loop containing nucleotide triphosphate hydrolases"/>
    <property type="match status" value="1"/>
</dbReference>
<dbReference type="SMART" id="SM00382">
    <property type="entry name" value="AAA"/>
    <property type="match status" value="1"/>
</dbReference>
<dbReference type="InterPro" id="IPR041569">
    <property type="entry name" value="AAA_lid_3"/>
</dbReference>
<dbReference type="Pfam" id="PF00004">
    <property type="entry name" value="AAA"/>
    <property type="match status" value="1"/>
</dbReference>
<dbReference type="PANTHER" id="PTHR45644:SF56">
    <property type="entry name" value="AAA ATPASE, PUTATIVE (AFU_ORTHOLOGUE AFUA_2G12920)-RELATED"/>
    <property type="match status" value="1"/>
</dbReference>
<evidence type="ECO:0000256" key="4">
    <source>
        <dbReference type="ARBA" id="ARBA00022840"/>
    </source>
</evidence>
<feature type="domain" description="AAA+ ATPase" evidence="6">
    <location>
        <begin position="680"/>
        <end position="815"/>
    </location>
</feature>
<evidence type="ECO:0000256" key="1">
    <source>
        <dbReference type="ARBA" id="ARBA00004572"/>
    </source>
</evidence>
<dbReference type="Proteomes" id="UP001215712">
    <property type="component" value="Unassembled WGS sequence"/>
</dbReference>
<dbReference type="Pfam" id="PF17862">
    <property type="entry name" value="AAA_lid_3"/>
    <property type="match status" value="1"/>
</dbReference>
<keyword evidence="3" id="KW-1000">Mitochondrion outer membrane</keyword>
<feature type="compositionally biased region" description="Basic and acidic residues" evidence="5">
    <location>
        <begin position="944"/>
        <end position="953"/>
    </location>
</feature>